<evidence type="ECO:0000313" key="2">
    <source>
        <dbReference type="Proteomes" id="UP000479293"/>
    </source>
</evidence>
<dbReference type="PANTHER" id="PTHR37490">
    <property type="entry name" value="EXPRESSED PROTEIN"/>
    <property type="match status" value="1"/>
</dbReference>
<gene>
    <name evidence="1" type="ORF">GBK04_17410</name>
</gene>
<name>A0A7C9BSM1_9BACT</name>
<reference evidence="1 2" key="1">
    <citation type="submission" date="2019-10" db="EMBL/GenBank/DDBJ databases">
        <title>Draft Genome Sequence of Cytophagaceae sp. SJW1-29.</title>
        <authorList>
            <person name="Choi A."/>
        </authorList>
    </citation>
    <scope>NUCLEOTIDE SEQUENCE [LARGE SCALE GENOMIC DNA]</scope>
    <source>
        <strain evidence="1 2">SJW1-29</strain>
    </source>
</reference>
<evidence type="ECO:0000313" key="1">
    <source>
        <dbReference type="EMBL" id="MPR35079.1"/>
    </source>
</evidence>
<comment type="caution">
    <text evidence="1">The sequence shown here is derived from an EMBL/GenBank/DDBJ whole genome shotgun (WGS) entry which is preliminary data.</text>
</comment>
<dbReference type="InterPro" id="IPR021838">
    <property type="entry name" value="DUF3431"/>
</dbReference>
<dbReference type="Pfam" id="PF11913">
    <property type="entry name" value="DUF3431"/>
    <property type="match status" value="1"/>
</dbReference>
<sequence length="222" mass="25536">MKDISIELVVAHYHENLNWLKRVPCTIQKTIYSKAEAPLLLPHHILSNVGREAHSYLHHLVTRYHSLADYTVFCQGKPFDHAYDFHATLRKLAAGEFSDQSFVWLGHIIDTDTPDGLLFRQWSKNKVGDELDLAGLHQNLFGTSGPDSYPFVLGAQLIVSRKLVHAQPLPFYQKAFKLTTTFPNAAHGYERMWDRVFNVEGIDRKWLANRKTVYLKPIKRLG</sequence>
<accession>A0A7C9BSM1</accession>
<dbReference type="PANTHER" id="PTHR37490:SF1">
    <property type="entry name" value="GLYCOSYLTRANSFERASE 2-LIKE DOMAIN-CONTAINING PROTEIN"/>
    <property type="match status" value="1"/>
</dbReference>
<dbReference type="Proteomes" id="UP000479293">
    <property type="component" value="Unassembled WGS sequence"/>
</dbReference>
<dbReference type="AlphaFoldDB" id="A0A7C9BSM1"/>
<keyword evidence="2" id="KW-1185">Reference proteome</keyword>
<protein>
    <submittedName>
        <fullName evidence="1">DUF3431 domain-containing protein</fullName>
    </submittedName>
</protein>
<organism evidence="1 2">
    <name type="scientific">Salmonirosea aquatica</name>
    <dbReference type="NCBI Taxonomy" id="2654236"/>
    <lineage>
        <taxon>Bacteria</taxon>
        <taxon>Pseudomonadati</taxon>
        <taxon>Bacteroidota</taxon>
        <taxon>Cytophagia</taxon>
        <taxon>Cytophagales</taxon>
        <taxon>Spirosomataceae</taxon>
        <taxon>Salmonirosea</taxon>
    </lineage>
</organism>
<dbReference type="RefSeq" id="WP_152761825.1">
    <property type="nucleotide sequence ID" value="NZ_WHLY01000002.1"/>
</dbReference>
<proteinExistence type="predicted"/>
<dbReference type="EMBL" id="WHLY01000002">
    <property type="protein sequence ID" value="MPR35079.1"/>
    <property type="molecule type" value="Genomic_DNA"/>
</dbReference>